<evidence type="ECO:0000313" key="2">
    <source>
        <dbReference type="EMBL" id="SVC49770.1"/>
    </source>
</evidence>
<protein>
    <recommendedName>
        <fullName evidence="1">PD-(D/E)XK endonuclease-like domain-containing protein</fullName>
    </recommendedName>
</protein>
<proteinExistence type="predicted"/>
<dbReference type="Pfam" id="PF12705">
    <property type="entry name" value="PDDEXK_1"/>
    <property type="match status" value="1"/>
</dbReference>
<organism evidence="2">
    <name type="scientific">marine metagenome</name>
    <dbReference type="NCBI Taxonomy" id="408172"/>
    <lineage>
        <taxon>unclassified sequences</taxon>
        <taxon>metagenomes</taxon>
        <taxon>ecological metagenomes</taxon>
    </lineage>
</organism>
<gene>
    <name evidence="2" type="ORF">METZ01_LOCUS302624</name>
</gene>
<dbReference type="InterPro" id="IPR011604">
    <property type="entry name" value="PDDEXK-like_dom_sf"/>
</dbReference>
<evidence type="ECO:0000259" key="1">
    <source>
        <dbReference type="Pfam" id="PF12705"/>
    </source>
</evidence>
<dbReference type="InterPro" id="IPR038726">
    <property type="entry name" value="PDDEXK_AddAB-type"/>
</dbReference>
<accession>A0A382MMB4</accession>
<dbReference type="Gene3D" id="3.90.320.10">
    <property type="match status" value="1"/>
</dbReference>
<reference evidence="2" key="1">
    <citation type="submission" date="2018-05" db="EMBL/GenBank/DDBJ databases">
        <authorList>
            <person name="Lanie J.A."/>
            <person name="Ng W.-L."/>
            <person name="Kazmierczak K.M."/>
            <person name="Andrzejewski T.M."/>
            <person name="Davidsen T.M."/>
            <person name="Wayne K.J."/>
            <person name="Tettelin H."/>
            <person name="Glass J.I."/>
            <person name="Rusch D."/>
            <person name="Podicherti R."/>
            <person name="Tsui H.-C.T."/>
            <person name="Winkler M.E."/>
        </authorList>
    </citation>
    <scope>NUCLEOTIDE SEQUENCE</scope>
</reference>
<dbReference type="EMBL" id="UINC01094491">
    <property type="protein sequence ID" value="SVC49770.1"/>
    <property type="molecule type" value="Genomic_DNA"/>
</dbReference>
<name>A0A382MMB4_9ZZZZ</name>
<feature type="domain" description="PD-(D/E)XK endonuclease-like" evidence="1">
    <location>
        <begin position="120"/>
        <end position="251"/>
    </location>
</feature>
<sequence>MNYKKTKYNPIVGKNWKYDPNNDSPFKLSRTKIELFCKCERCFYYEVRLGFRAPRGPSWPLNSAVDTLLKKEMDFCRKENRPHGIFKENNLNIQPFNHPDLSIWQDSFKGIQYLHPDYNLILYGGVDDIMVDENDELVVIDFKSTAKRADIKTSEDVFQGGETYKRQLEIYSWLLQKNEFKVSTNGYLLYYNGDTNQPHLGKIMHFRRSLVFFVLDTDWIDSTVSAMYDCLQQDSAPELDKDACEQCLYRETYGELKDPSQANLF</sequence>
<dbReference type="AlphaFoldDB" id="A0A382MMB4"/>